<accession>M1MXY1</accession>
<evidence type="ECO:0000256" key="1">
    <source>
        <dbReference type="SAM" id="SignalP"/>
    </source>
</evidence>
<reference evidence="2 3" key="1">
    <citation type="journal article" date="2012" name="Stand. Genomic Sci.">
        <title>Genome sequence of the halotolerant bacterium Corynebacterium halotolerans type strain YIM 70093(T) (= DSM 44683(T)).</title>
        <authorList>
            <person name="Ruckert C."/>
            <person name="Albersmeier A."/>
            <person name="Al-Dilaimi A."/>
            <person name="Niehaus K."/>
            <person name="Szczepanowski R."/>
            <person name="Kalinowski J."/>
        </authorList>
    </citation>
    <scope>NUCLEOTIDE SEQUENCE [LARGE SCALE GENOMIC DNA]</scope>
    <source>
        <strain evidence="2">YIM 70093</strain>
    </source>
</reference>
<dbReference type="KEGG" id="chn:A605_07960"/>
<protein>
    <recommendedName>
        <fullName evidence="4">Secreted protein</fullName>
    </recommendedName>
</protein>
<name>M1MXY1_9CORY</name>
<dbReference type="eggNOG" id="ENOG5031JK3">
    <property type="taxonomic scope" value="Bacteria"/>
</dbReference>
<dbReference type="AlphaFoldDB" id="M1MXY1"/>
<dbReference type="EMBL" id="CP003697">
    <property type="protein sequence ID" value="AGF72594.1"/>
    <property type="molecule type" value="Genomic_DNA"/>
</dbReference>
<dbReference type="STRING" id="1121362.A605_07960"/>
<sequence>MKIFLRGAISAVIVAAGLMAVPQAAALTPEEQDQFRTDPVGAVAWQGIKGSMDLLTADQGAYMAVSIYAQGDPRMTYPGPYGEMDRCAKSLTSSSPTGALRFLGAAACLLTNPPLKSAVSAQVMP</sequence>
<dbReference type="RefSeq" id="WP_015401013.1">
    <property type="nucleotide sequence ID" value="NC_020302.1"/>
</dbReference>
<evidence type="ECO:0000313" key="2">
    <source>
        <dbReference type="EMBL" id="AGF72594.1"/>
    </source>
</evidence>
<dbReference type="PATRIC" id="fig|1121362.3.peg.1608"/>
<feature type="chain" id="PRO_5004015952" description="Secreted protein" evidence="1">
    <location>
        <begin position="27"/>
        <end position="125"/>
    </location>
</feature>
<organism evidence="2 3">
    <name type="scientific">Corynebacterium halotolerans YIM 70093 = DSM 44683</name>
    <dbReference type="NCBI Taxonomy" id="1121362"/>
    <lineage>
        <taxon>Bacteria</taxon>
        <taxon>Bacillati</taxon>
        <taxon>Actinomycetota</taxon>
        <taxon>Actinomycetes</taxon>
        <taxon>Mycobacteriales</taxon>
        <taxon>Corynebacteriaceae</taxon>
        <taxon>Corynebacterium</taxon>
    </lineage>
</organism>
<proteinExistence type="predicted"/>
<gene>
    <name evidence="2" type="ORF">A605_07960</name>
</gene>
<dbReference type="HOGENOM" id="CLU_1871961_0_0_11"/>
<evidence type="ECO:0008006" key="4">
    <source>
        <dbReference type="Google" id="ProtNLM"/>
    </source>
</evidence>
<feature type="signal peptide" evidence="1">
    <location>
        <begin position="1"/>
        <end position="26"/>
    </location>
</feature>
<evidence type="ECO:0000313" key="3">
    <source>
        <dbReference type="Proteomes" id="UP000011723"/>
    </source>
</evidence>
<dbReference type="OrthoDB" id="4427880at2"/>
<keyword evidence="3" id="KW-1185">Reference proteome</keyword>
<dbReference type="Proteomes" id="UP000011723">
    <property type="component" value="Chromosome"/>
</dbReference>
<keyword evidence="1" id="KW-0732">Signal</keyword>